<comment type="caution">
    <text evidence="1">The sequence shown here is derived from an EMBL/GenBank/DDBJ whole genome shotgun (WGS) entry which is preliminary data.</text>
</comment>
<dbReference type="InterPro" id="IPR007497">
    <property type="entry name" value="SIMPL/DUF541"/>
</dbReference>
<proteinExistence type="predicted"/>
<dbReference type="Pfam" id="PF04402">
    <property type="entry name" value="SIMPL"/>
    <property type="match status" value="1"/>
</dbReference>
<sequence>MDHIPTVRCTGTAAGEFPADTAAVRLRVNARHAHQEGAYRLRQEGLALARAVLGAVSGVEVSDESLGENTWDSHTVATWECAVTAVGGVDGLREIIARLADVPSVEVLGPTWQLSEGRRRELREHLQVAAVRDARREAGLLAEALGVRAGAPQRIDSGDAPYGRPEMRMVAMEVARGADLPPRTLELDLKPELVPLEESVTVDFLLEQEG</sequence>
<name>A0A3R9ZED6_9CORY</name>
<reference evidence="1 2" key="1">
    <citation type="submission" date="2018-12" db="EMBL/GenBank/DDBJ databases">
        <title>YIM 101343 draft genome.</title>
        <authorList>
            <person name="Chen X."/>
        </authorList>
    </citation>
    <scope>NUCLEOTIDE SEQUENCE [LARGE SCALE GENOMIC DNA]</scope>
    <source>
        <strain evidence="1 2">YIM 101343</strain>
    </source>
</reference>
<organism evidence="1 2">
    <name type="scientific">Corynebacterium hylobatis</name>
    <dbReference type="NCBI Taxonomy" id="1859290"/>
    <lineage>
        <taxon>Bacteria</taxon>
        <taxon>Bacillati</taxon>
        <taxon>Actinomycetota</taxon>
        <taxon>Actinomycetes</taxon>
        <taxon>Mycobacteriales</taxon>
        <taxon>Corynebacteriaceae</taxon>
        <taxon>Corynebacterium</taxon>
    </lineage>
</organism>
<dbReference type="EMBL" id="RXHJ01000005">
    <property type="protein sequence ID" value="RSZ64320.1"/>
    <property type="molecule type" value="Genomic_DNA"/>
</dbReference>
<evidence type="ECO:0000313" key="2">
    <source>
        <dbReference type="Proteomes" id="UP000274907"/>
    </source>
</evidence>
<dbReference type="RefSeq" id="WP_126120190.1">
    <property type="nucleotide sequence ID" value="NZ_RXHJ01000005.1"/>
</dbReference>
<protein>
    <submittedName>
        <fullName evidence="1">SIMPL domain-containing protein</fullName>
    </submittedName>
</protein>
<dbReference type="AlphaFoldDB" id="A0A3R9ZED6"/>
<accession>A0A3R9ZED6</accession>
<dbReference type="Gene3D" id="3.30.110.170">
    <property type="entry name" value="Protein of unknown function (DUF541), domain 1"/>
    <property type="match status" value="1"/>
</dbReference>
<dbReference type="Proteomes" id="UP000274907">
    <property type="component" value="Unassembled WGS sequence"/>
</dbReference>
<keyword evidence="2" id="KW-1185">Reference proteome</keyword>
<evidence type="ECO:0000313" key="1">
    <source>
        <dbReference type="EMBL" id="RSZ64320.1"/>
    </source>
</evidence>
<gene>
    <name evidence="1" type="ORF">EAH68_04780</name>
</gene>
<dbReference type="OrthoDB" id="4407792at2"/>